<dbReference type="Gene3D" id="2.120.10.30">
    <property type="entry name" value="TolB, C-terminal domain"/>
    <property type="match status" value="1"/>
</dbReference>
<keyword evidence="3" id="KW-1185">Reference proteome</keyword>
<feature type="transmembrane region" description="Helical" evidence="1">
    <location>
        <begin position="6"/>
        <end position="27"/>
    </location>
</feature>
<dbReference type="InterPro" id="IPR051288">
    <property type="entry name" value="Serum_paraoxonase/arylesterase"/>
</dbReference>
<dbReference type="PANTHER" id="PTHR11799">
    <property type="entry name" value="PARAOXONASE"/>
    <property type="match status" value="1"/>
</dbReference>
<name>A0AAU9IVW1_9CILI</name>
<dbReference type="InterPro" id="IPR011042">
    <property type="entry name" value="6-blade_b-propeller_TolB-like"/>
</dbReference>
<keyword evidence="1" id="KW-1133">Transmembrane helix</keyword>
<evidence type="ECO:0000313" key="3">
    <source>
        <dbReference type="Proteomes" id="UP001162131"/>
    </source>
</evidence>
<organism evidence="2 3">
    <name type="scientific">Blepharisma stoltei</name>
    <dbReference type="NCBI Taxonomy" id="1481888"/>
    <lineage>
        <taxon>Eukaryota</taxon>
        <taxon>Sar</taxon>
        <taxon>Alveolata</taxon>
        <taxon>Ciliophora</taxon>
        <taxon>Postciliodesmatophora</taxon>
        <taxon>Heterotrichea</taxon>
        <taxon>Heterotrichida</taxon>
        <taxon>Blepharismidae</taxon>
        <taxon>Blepharisma</taxon>
    </lineage>
</organism>
<gene>
    <name evidence="2" type="ORF">BSTOLATCC_MIC15738</name>
</gene>
<evidence type="ECO:0000256" key="1">
    <source>
        <dbReference type="SAM" id="Phobius"/>
    </source>
</evidence>
<proteinExistence type="predicted"/>
<dbReference type="SUPFAM" id="SSF63829">
    <property type="entry name" value="Calcium-dependent phosphotriesterase"/>
    <property type="match status" value="1"/>
</dbReference>
<keyword evidence="1" id="KW-0812">Transmembrane</keyword>
<reference evidence="2" key="1">
    <citation type="submission" date="2021-09" db="EMBL/GenBank/DDBJ databases">
        <authorList>
            <consortium name="AG Swart"/>
            <person name="Singh M."/>
            <person name="Singh A."/>
            <person name="Seah K."/>
            <person name="Emmerich C."/>
        </authorList>
    </citation>
    <scope>NUCLEOTIDE SEQUENCE</scope>
    <source>
        <strain evidence="2">ATCC30299</strain>
    </source>
</reference>
<comment type="caution">
    <text evidence="2">The sequence shown here is derived from an EMBL/GenBank/DDBJ whole genome shotgun (WGS) entry which is preliminary data.</text>
</comment>
<dbReference type="Proteomes" id="UP001162131">
    <property type="component" value="Unassembled WGS sequence"/>
</dbReference>
<evidence type="ECO:0000313" key="2">
    <source>
        <dbReference type="EMBL" id="CAG9316304.1"/>
    </source>
</evidence>
<keyword evidence="1" id="KW-0472">Membrane</keyword>
<accession>A0AAU9IVW1</accession>
<dbReference type="EMBL" id="CAJZBQ010000015">
    <property type="protein sequence ID" value="CAG9316304.1"/>
    <property type="molecule type" value="Genomic_DNA"/>
</dbReference>
<protein>
    <submittedName>
        <fullName evidence="2">Uncharacterized protein</fullName>
    </submittedName>
</protein>
<sequence>MDLKRIIIFSSVALLFSWVVYFMINLLDIFVVTNKHHHETCEVLDLPLAPEDIEIYGSVIIAALDDRIPHMFRHQDMKSAKQGLLVWIDPKTKKWAEIPISNFPSGLPFHPHGTFLYKNSTLYMVNHALGQYGERIEVFSLVEDGDRNIKATYLRSAVFPDNWHGIINDVVVYKEGHFYATQWMPIPDTPEGRDHSFLTSFIRTAKMFFYKNSYVYSCFEKDGKAECTPQHIAYINNGANLIGNQLLVADTYPSVVNIYDIQSDMSLKYVESVKFPHHLDNISIEPNGSALVVGITRMVEFVILTENLKAGKPKSVMGSGVSRMSKVNGKWEVKELLMQDTLFASAAIILDDTILIGSIIDNAALVCKVKS</sequence>
<dbReference type="PANTHER" id="PTHR11799:SF12">
    <property type="entry name" value="PARAOXONASE-RELATED"/>
    <property type="match status" value="1"/>
</dbReference>
<dbReference type="AlphaFoldDB" id="A0AAU9IVW1"/>